<dbReference type="CDD" id="cd04480">
    <property type="entry name" value="RPA1_DBD_A_like"/>
    <property type="match status" value="1"/>
</dbReference>
<dbReference type="AlphaFoldDB" id="A0A9D4WQI1"/>
<evidence type="ECO:0000313" key="1">
    <source>
        <dbReference type="EMBL" id="KAI5405010.1"/>
    </source>
</evidence>
<keyword evidence="2" id="KW-1185">Reference proteome</keyword>
<protein>
    <submittedName>
        <fullName evidence="1">Uncharacterized protein</fullName>
    </submittedName>
</protein>
<dbReference type="PANTHER" id="PTHR47165:SF4">
    <property type="entry name" value="OS03G0429900 PROTEIN"/>
    <property type="match status" value="1"/>
</dbReference>
<proteinExistence type="predicted"/>
<dbReference type="EMBL" id="JAMSHJ010000005">
    <property type="protein sequence ID" value="KAI5405010.1"/>
    <property type="molecule type" value="Genomic_DNA"/>
</dbReference>
<dbReference type="InterPro" id="IPR012340">
    <property type="entry name" value="NA-bd_OB-fold"/>
</dbReference>
<comment type="caution">
    <text evidence="1">The sequence shown here is derived from an EMBL/GenBank/DDBJ whole genome shotgun (WGS) entry which is preliminary data.</text>
</comment>
<sequence>MLIRVVDFWVVREKTGLQHLELVIQDTKGDQIHVTIHNREFKDWIEQLIEHETYCLYNGEPMVNDGTFEVCPNKLKLVFNGGTIVSKMQIPAIPLHQFKFKAIDDFLNGKFTTDLLYGDLYVVGVLQDVVKTQMGGGGKKSCVNITLGNEAGNVIRVALWEDYAKQFMSYNNSNNFPGPTLLILTHAWLASTQLSITLSTSLTQASQSFVQSGNKNWTNLNEIKSIGQISDTIKDCFTTTIGTTKRFKSSKFGWYFESCPNCKTSNKSHGNKFECVCGVKDVKLVTKYKIEIEVEFDNHVGCFVFWDKDCIPYINMTDRELRQLMEGHTSKAAFLVVDKDVGLDIDHEPIESETPELSLFALLQASAKIDCSSSTCSSNTPAKRVSVPISIDDIFKDEVFTQK</sequence>
<accession>A0A9D4WQI1</accession>
<dbReference type="Gene3D" id="2.40.50.140">
    <property type="entry name" value="Nucleic acid-binding proteins"/>
    <property type="match status" value="2"/>
</dbReference>
<evidence type="ECO:0000313" key="2">
    <source>
        <dbReference type="Proteomes" id="UP001058974"/>
    </source>
</evidence>
<dbReference type="Proteomes" id="UP001058974">
    <property type="component" value="Chromosome 5"/>
</dbReference>
<dbReference type="PANTHER" id="PTHR47165">
    <property type="entry name" value="OS03G0429900 PROTEIN"/>
    <property type="match status" value="1"/>
</dbReference>
<dbReference type="Gramene" id="Psat05G0197100-T1">
    <property type="protein sequence ID" value="KAI5405010.1"/>
    <property type="gene ID" value="KIW84_051971"/>
</dbReference>
<dbReference type="SUPFAM" id="SSF50249">
    <property type="entry name" value="Nucleic acid-binding proteins"/>
    <property type="match status" value="1"/>
</dbReference>
<name>A0A9D4WQI1_PEA</name>
<organism evidence="1 2">
    <name type="scientific">Pisum sativum</name>
    <name type="common">Garden pea</name>
    <name type="synonym">Lathyrus oleraceus</name>
    <dbReference type="NCBI Taxonomy" id="3888"/>
    <lineage>
        <taxon>Eukaryota</taxon>
        <taxon>Viridiplantae</taxon>
        <taxon>Streptophyta</taxon>
        <taxon>Embryophyta</taxon>
        <taxon>Tracheophyta</taxon>
        <taxon>Spermatophyta</taxon>
        <taxon>Magnoliopsida</taxon>
        <taxon>eudicotyledons</taxon>
        <taxon>Gunneridae</taxon>
        <taxon>Pentapetalae</taxon>
        <taxon>rosids</taxon>
        <taxon>fabids</taxon>
        <taxon>Fabales</taxon>
        <taxon>Fabaceae</taxon>
        <taxon>Papilionoideae</taxon>
        <taxon>50 kb inversion clade</taxon>
        <taxon>NPAAA clade</taxon>
        <taxon>Hologalegina</taxon>
        <taxon>IRL clade</taxon>
        <taxon>Fabeae</taxon>
        <taxon>Lathyrus</taxon>
    </lineage>
</organism>
<reference evidence="1 2" key="1">
    <citation type="journal article" date="2022" name="Nat. Genet.">
        <title>Improved pea reference genome and pan-genome highlight genomic features and evolutionary characteristics.</title>
        <authorList>
            <person name="Yang T."/>
            <person name="Liu R."/>
            <person name="Luo Y."/>
            <person name="Hu S."/>
            <person name="Wang D."/>
            <person name="Wang C."/>
            <person name="Pandey M.K."/>
            <person name="Ge S."/>
            <person name="Xu Q."/>
            <person name="Li N."/>
            <person name="Li G."/>
            <person name="Huang Y."/>
            <person name="Saxena R.K."/>
            <person name="Ji Y."/>
            <person name="Li M."/>
            <person name="Yan X."/>
            <person name="He Y."/>
            <person name="Liu Y."/>
            <person name="Wang X."/>
            <person name="Xiang C."/>
            <person name="Varshney R.K."/>
            <person name="Ding H."/>
            <person name="Gao S."/>
            <person name="Zong X."/>
        </authorList>
    </citation>
    <scope>NUCLEOTIDE SEQUENCE [LARGE SCALE GENOMIC DNA]</scope>
    <source>
        <strain evidence="1 2">cv. Zhongwan 6</strain>
    </source>
</reference>
<gene>
    <name evidence="1" type="ORF">KIW84_051971</name>
</gene>